<reference evidence="1" key="1">
    <citation type="submission" date="2023-11" db="EMBL/GenBank/DDBJ databases">
        <title>The genome sequences of three competitors of mushroom-forming fungi.</title>
        <authorList>
            <person name="Beijen E."/>
            <person name="Ohm R.A."/>
        </authorList>
    </citation>
    <scope>NUCLEOTIDE SEQUENCE</scope>
    <source>
        <strain evidence="1">CBS 100526</strain>
    </source>
</reference>
<dbReference type="GeneID" id="87915354"/>
<dbReference type="RefSeq" id="XP_062759724.1">
    <property type="nucleotide sequence ID" value="XM_062895449.1"/>
</dbReference>
<comment type="caution">
    <text evidence="1">The sequence shown here is derived from an EMBL/GenBank/DDBJ whole genome shotgun (WGS) entry which is preliminary data.</text>
</comment>
<proteinExistence type="predicted"/>
<dbReference type="Proteomes" id="UP001273209">
    <property type="component" value="Unassembled WGS sequence"/>
</dbReference>
<dbReference type="EMBL" id="JAWRVG010000003">
    <property type="protein sequence ID" value="KAK4083723.1"/>
    <property type="molecule type" value="Genomic_DNA"/>
</dbReference>
<keyword evidence="2" id="KW-1185">Reference proteome</keyword>
<gene>
    <name evidence="1" type="ORF">Triagg1_1385</name>
</gene>
<dbReference type="AlphaFoldDB" id="A0AAE1M464"/>
<organism evidence="1 2">
    <name type="scientific">Trichoderma aggressivum f. europaeum</name>
    <dbReference type="NCBI Taxonomy" id="173218"/>
    <lineage>
        <taxon>Eukaryota</taxon>
        <taxon>Fungi</taxon>
        <taxon>Dikarya</taxon>
        <taxon>Ascomycota</taxon>
        <taxon>Pezizomycotina</taxon>
        <taxon>Sordariomycetes</taxon>
        <taxon>Hypocreomycetidae</taxon>
        <taxon>Hypocreales</taxon>
        <taxon>Hypocreaceae</taxon>
        <taxon>Trichoderma</taxon>
    </lineage>
</organism>
<accession>A0AAE1M464</accession>
<protein>
    <submittedName>
        <fullName evidence="1">Uncharacterized protein</fullName>
    </submittedName>
</protein>
<evidence type="ECO:0000313" key="1">
    <source>
        <dbReference type="EMBL" id="KAK4083723.1"/>
    </source>
</evidence>
<evidence type="ECO:0000313" key="2">
    <source>
        <dbReference type="Proteomes" id="UP001273209"/>
    </source>
</evidence>
<sequence>MLFTPARFHIVFLIAASPSLEKKSKLIYHTIRLTCIYRNMADAEKHQIVAEHVLDVFELSYARGINDENVAPSALMMASWFDFAEKFPKVAETVRAGAKAFAIPGNNQSEEESKKGLPLFYILNPVYQRGHQLNTREQRAAARCVGPKELVYCQALGGVGREEHVKIYVYKGADAAEKLDGTAFHKGQTMMEDGPLVVIKTARFAM</sequence>
<name>A0AAE1M464_9HYPO</name>